<dbReference type="PANTHER" id="PTHR37816:SF2">
    <property type="entry name" value="DNA TOPOLOGY MODULATION PROTEIN FLAR-RELATED PROTEIN"/>
    <property type="match status" value="1"/>
</dbReference>
<dbReference type="InterPro" id="IPR052922">
    <property type="entry name" value="Cytidylate_Kinase-2"/>
</dbReference>
<dbReference type="PANTHER" id="PTHR37816">
    <property type="entry name" value="YALI0E33011P"/>
    <property type="match status" value="1"/>
</dbReference>
<gene>
    <name evidence="1" type="ORF">NYO98_17310</name>
</gene>
<dbReference type="Pfam" id="PF13238">
    <property type="entry name" value="AAA_18"/>
    <property type="match status" value="1"/>
</dbReference>
<dbReference type="RefSeq" id="WP_268112995.1">
    <property type="nucleotide sequence ID" value="NZ_JAPPUX010000005.1"/>
</dbReference>
<name>A0ABT4CGF2_9ACTN</name>
<keyword evidence="2" id="KW-1185">Reference proteome</keyword>
<evidence type="ECO:0000313" key="2">
    <source>
        <dbReference type="Proteomes" id="UP001074726"/>
    </source>
</evidence>
<dbReference type="NCBIfam" id="NF004861">
    <property type="entry name" value="PRK06217.1"/>
    <property type="match status" value="1"/>
</dbReference>
<evidence type="ECO:0000313" key="1">
    <source>
        <dbReference type="EMBL" id="MCY4728045.1"/>
    </source>
</evidence>
<proteinExistence type="predicted"/>
<sequence>MRRCKVHVLGASGSGTTTLARALANHWSAPHADADDYFWVPTDPPYVEKRPDADRLELMRDVFVPREAWVLSGSMVGWGEEIVDRCDAIVFLTLDPAERLRRLDAREVHRRGGKAFDKDAWTEFLEWARGYDDPAFDGRSRVLHEKWLADRHQPVLRLDSAATPEALLAEVLRWEP</sequence>
<dbReference type="EMBL" id="JAPPUX010000005">
    <property type="protein sequence ID" value="MCY4728045.1"/>
    <property type="molecule type" value="Genomic_DNA"/>
</dbReference>
<dbReference type="SUPFAM" id="SSF52540">
    <property type="entry name" value="P-loop containing nucleoside triphosphate hydrolases"/>
    <property type="match status" value="1"/>
</dbReference>
<comment type="caution">
    <text evidence="1">The sequence shown here is derived from an EMBL/GenBank/DDBJ whole genome shotgun (WGS) entry which is preliminary data.</text>
</comment>
<dbReference type="Gene3D" id="3.40.50.300">
    <property type="entry name" value="P-loop containing nucleotide triphosphate hydrolases"/>
    <property type="match status" value="1"/>
</dbReference>
<accession>A0ABT4CGF2</accession>
<organism evidence="1 2">
    <name type="scientific">Nocardioides pini</name>
    <dbReference type="NCBI Taxonomy" id="2975053"/>
    <lineage>
        <taxon>Bacteria</taxon>
        <taxon>Bacillati</taxon>
        <taxon>Actinomycetota</taxon>
        <taxon>Actinomycetes</taxon>
        <taxon>Propionibacteriales</taxon>
        <taxon>Nocardioidaceae</taxon>
        <taxon>Nocardioides</taxon>
    </lineage>
</organism>
<protein>
    <submittedName>
        <fullName evidence="1">AAA family ATPase</fullName>
    </submittedName>
</protein>
<dbReference type="Proteomes" id="UP001074726">
    <property type="component" value="Unassembled WGS sequence"/>
</dbReference>
<dbReference type="InterPro" id="IPR027417">
    <property type="entry name" value="P-loop_NTPase"/>
</dbReference>
<reference evidence="1" key="1">
    <citation type="submission" date="2022-08" db="EMBL/GenBank/DDBJ databases">
        <title>Genome sequencing of Nocardioides sp. STR2.</title>
        <authorList>
            <person name="So Y."/>
        </authorList>
    </citation>
    <scope>NUCLEOTIDE SEQUENCE</scope>
    <source>
        <strain evidence="1">STR2</strain>
    </source>
</reference>